<dbReference type="STRING" id="1619046.US42_C0013G0014"/>
<feature type="transmembrane region" description="Helical" evidence="5">
    <location>
        <begin position="64"/>
        <end position="82"/>
    </location>
</feature>
<keyword evidence="2 5" id="KW-0812">Transmembrane</keyword>
<keyword evidence="3 5" id="KW-1133">Transmembrane helix</keyword>
<dbReference type="InterPro" id="IPR007016">
    <property type="entry name" value="O-antigen_ligase-rel_domated"/>
</dbReference>
<proteinExistence type="predicted"/>
<comment type="subcellular location">
    <subcellularLocation>
        <location evidence="1">Membrane</location>
        <topology evidence="1">Multi-pass membrane protein</topology>
    </subcellularLocation>
</comment>
<sequence length="442" mass="51062">MLLIAFVVLFCLILWLFSKYLTWGFYILVALAPMLHWQFRLNDWRFVLEKYPQFLDFYAPMVDVWASFMIAALAINLIGKWWRGEKINLPLPGVWFYGLFLFSALLSCLNLFPGELVNSLKYIIRFPLFVYLGFVVFGLSAISNKQILERAMKIFVGVSFLGALMGLASLFMGVWNTAGLVRAVPFAILGWAPFGDQHIFLAEVFIAALPMAYYFYYLAENKKQKFFWLSVFFFILLICLLTFSRAGWLTLFFMAIIILWLEKPQQVFKYLQNKIWFFVLMLLPFIGYMSWFLQSRVVRLSNEARIAITSIGWFLFKDHPFIGQGVGTFEDRISSIWYFVYEFGTPIDAHSILSKLLAEQGILGVVAFALFIGYFISLAYKKFKNSLEKNLKAEGLLTIVLISGPLFFQLFSTQYYSAIMWLPIVFGIWLCSPLGKGGIRGL</sequence>
<comment type="caution">
    <text evidence="7">The sequence shown here is derived from an EMBL/GenBank/DDBJ whole genome shotgun (WGS) entry which is preliminary data.</text>
</comment>
<dbReference type="EMBL" id="LBSX01000013">
    <property type="protein sequence ID" value="KKQ27205.1"/>
    <property type="molecule type" value="Genomic_DNA"/>
</dbReference>
<feature type="transmembrane region" description="Helical" evidence="5">
    <location>
        <begin position="361"/>
        <end position="381"/>
    </location>
</feature>
<evidence type="ECO:0000256" key="4">
    <source>
        <dbReference type="ARBA" id="ARBA00023136"/>
    </source>
</evidence>
<feature type="transmembrane region" description="Helical" evidence="5">
    <location>
        <begin position="94"/>
        <end position="112"/>
    </location>
</feature>
<protein>
    <recommendedName>
        <fullName evidence="6">O-antigen ligase-related domain-containing protein</fullName>
    </recommendedName>
</protein>
<dbReference type="InterPro" id="IPR051533">
    <property type="entry name" value="WaaL-like"/>
</dbReference>
<dbReference type="Pfam" id="PF04932">
    <property type="entry name" value="Wzy_C"/>
    <property type="match status" value="1"/>
</dbReference>
<feature type="transmembrane region" description="Helical" evidence="5">
    <location>
        <begin position="198"/>
        <end position="219"/>
    </location>
</feature>
<feature type="transmembrane region" description="Helical" evidence="5">
    <location>
        <begin position="418"/>
        <end position="435"/>
    </location>
</feature>
<organism evidence="7 8">
    <name type="scientific">Candidatus Magasanikbacteria bacterium GW2011_GWC2_37_14</name>
    <dbReference type="NCBI Taxonomy" id="1619046"/>
    <lineage>
        <taxon>Bacteria</taxon>
        <taxon>Candidatus Magasanikiibacteriota</taxon>
    </lineage>
</organism>
<name>A0A0G0GM29_9BACT</name>
<dbReference type="PANTHER" id="PTHR37422:SF13">
    <property type="entry name" value="LIPOPOLYSACCHARIDE BIOSYNTHESIS PROTEIN PA4999-RELATED"/>
    <property type="match status" value="1"/>
</dbReference>
<feature type="transmembrane region" description="Helical" evidence="5">
    <location>
        <begin position="393"/>
        <end position="412"/>
    </location>
</feature>
<dbReference type="NCBIfam" id="TIGR04370">
    <property type="entry name" value="glyco_rpt_poly"/>
    <property type="match status" value="1"/>
</dbReference>
<accession>A0A0G0GM29</accession>
<feature type="transmembrane region" description="Helical" evidence="5">
    <location>
        <begin position="226"/>
        <end position="243"/>
    </location>
</feature>
<reference evidence="7 8" key="1">
    <citation type="journal article" date="2015" name="Nature">
        <title>rRNA introns, odd ribosomes, and small enigmatic genomes across a large radiation of phyla.</title>
        <authorList>
            <person name="Brown C.T."/>
            <person name="Hug L.A."/>
            <person name="Thomas B.C."/>
            <person name="Sharon I."/>
            <person name="Castelle C.J."/>
            <person name="Singh A."/>
            <person name="Wilkins M.J."/>
            <person name="Williams K.H."/>
            <person name="Banfield J.F."/>
        </authorList>
    </citation>
    <scope>NUCLEOTIDE SEQUENCE [LARGE SCALE GENOMIC DNA]</scope>
</reference>
<gene>
    <name evidence="7" type="ORF">US42_C0013G0014</name>
</gene>
<dbReference type="GO" id="GO:0016020">
    <property type="term" value="C:membrane"/>
    <property type="evidence" value="ECO:0007669"/>
    <property type="project" value="UniProtKB-SubCell"/>
</dbReference>
<evidence type="ECO:0000259" key="6">
    <source>
        <dbReference type="Pfam" id="PF04932"/>
    </source>
</evidence>
<feature type="transmembrane region" description="Helical" evidence="5">
    <location>
        <begin position="154"/>
        <end position="178"/>
    </location>
</feature>
<evidence type="ECO:0000256" key="3">
    <source>
        <dbReference type="ARBA" id="ARBA00022989"/>
    </source>
</evidence>
<dbReference type="PANTHER" id="PTHR37422">
    <property type="entry name" value="TEICHURONIC ACID BIOSYNTHESIS PROTEIN TUAE"/>
    <property type="match status" value="1"/>
</dbReference>
<evidence type="ECO:0000256" key="1">
    <source>
        <dbReference type="ARBA" id="ARBA00004141"/>
    </source>
</evidence>
<feature type="transmembrane region" description="Helical" evidence="5">
    <location>
        <begin position="124"/>
        <end position="142"/>
    </location>
</feature>
<evidence type="ECO:0000313" key="8">
    <source>
        <dbReference type="Proteomes" id="UP000034849"/>
    </source>
</evidence>
<feature type="transmembrane region" description="Helical" evidence="5">
    <location>
        <begin position="275"/>
        <end position="293"/>
    </location>
</feature>
<dbReference type="Proteomes" id="UP000034849">
    <property type="component" value="Unassembled WGS sequence"/>
</dbReference>
<evidence type="ECO:0000256" key="5">
    <source>
        <dbReference type="SAM" id="Phobius"/>
    </source>
</evidence>
<evidence type="ECO:0000313" key="7">
    <source>
        <dbReference type="EMBL" id="KKQ27205.1"/>
    </source>
</evidence>
<evidence type="ECO:0000256" key="2">
    <source>
        <dbReference type="ARBA" id="ARBA00022692"/>
    </source>
</evidence>
<dbReference type="AlphaFoldDB" id="A0A0G0GM29"/>
<feature type="domain" description="O-antigen ligase-related" evidence="6">
    <location>
        <begin position="231"/>
        <end position="369"/>
    </location>
</feature>
<keyword evidence="4 5" id="KW-0472">Membrane</keyword>